<dbReference type="RefSeq" id="WP_301199350.1">
    <property type="nucleotide sequence ID" value="NZ_JAPDPI010000018.1"/>
</dbReference>
<dbReference type="EMBL" id="JAPDPI010000018">
    <property type="protein sequence ID" value="MCW3805978.1"/>
    <property type="molecule type" value="Genomic_DNA"/>
</dbReference>
<evidence type="ECO:0000313" key="3">
    <source>
        <dbReference type="Proteomes" id="UP001207408"/>
    </source>
</evidence>
<dbReference type="SUPFAM" id="SSF51306">
    <property type="entry name" value="LexA/Signal peptidase"/>
    <property type="match status" value="1"/>
</dbReference>
<dbReference type="Proteomes" id="UP001207408">
    <property type="component" value="Unassembled WGS sequence"/>
</dbReference>
<organism evidence="2 3">
    <name type="scientific">Plebeiibacterium marinum</name>
    <dbReference type="NCBI Taxonomy" id="2992111"/>
    <lineage>
        <taxon>Bacteria</taxon>
        <taxon>Pseudomonadati</taxon>
        <taxon>Bacteroidota</taxon>
        <taxon>Bacteroidia</taxon>
        <taxon>Marinilabiliales</taxon>
        <taxon>Marinilabiliaceae</taxon>
        <taxon>Plebeiibacterium</taxon>
    </lineage>
</organism>
<dbReference type="CDD" id="cd06462">
    <property type="entry name" value="Peptidase_S24_S26"/>
    <property type="match status" value="1"/>
</dbReference>
<feature type="transmembrane region" description="Helical" evidence="1">
    <location>
        <begin position="123"/>
        <end position="143"/>
    </location>
</feature>
<evidence type="ECO:0000256" key="1">
    <source>
        <dbReference type="SAM" id="Phobius"/>
    </source>
</evidence>
<accession>A0AAE3MDU8</accession>
<reference evidence="2" key="1">
    <citation type="submission" date="2022-10" db="EMBL/GenBank/DDBJ databases">
        <authorList>
            <person name="Yu W.X."/>
        </authorList>
    </citation>
    <scope>NUCLEOTIDE SEQUENCE</scope>
    <source>
        <strain evidence="2">D04</strain>
    </source>
</reference>
<gene>
    <name evidence="2" type="ORF">OM074_10095</name>
</gene>
<sequence length="147" mass="17121">MKDSRLENISYTFIELLNTGKEVDIPVYGMSMFPFFLPGDTVRVKKVAVQDLIKGDVVVFRGSLRLVAHRLLSWDKNNRRLFCKGDGLIYKDRPVVFNDYCGKVILHFRKGRVMESSNLGKRLIAYVSPFTGIVFFILGRIWYRFFK</sequence>
<keyword evidence="1" id="KW-0472">Membrane</keyword>
<keyword evidence="1" id="KW-1133">Transmembrane helix</keyword>
<keyword evidence="3" id="KW-1185">Reference proteome</keyword>
<comment type="caution">
    <text evidence="2">The sequence shown here is derived from an EMBL/GenBank/DDBJ whole genome shotgun (WGS) entry which is preliminary data.</text>
</comment>
<evidence type="ECO:0000313" key="2">
    <source>
        <dbReference type="EMBL" id="MCW3805978.1"/>
    </source>
</evidence>
<keyword evidence="1" id="KW-0812">Transmembrane</keyword>
<name>A0AAE3MDU8_9BACT</name>
<proteinExistence type="predicted"/>
<dbReference type="AlphaFoldDB" id="A0AAE3MDU8"/>
<protein>
    <submittedName>
        <fullName evidence="2">S24/S26 family peptidase</fullName>
    </submittedName>
</protein>
<dbReference type="InterPro" id="IPR036286">
    <property type="entry name" value="LexA/Signal_pep-like_sf"/>
</dbReference>